<dbReference type="eggNOG" id="ENOG502RAUM">
    <property type="taxonomic scope" value="Eukaryota"/>
</dbReference>
<dbReference type="InterPro" id="IPR036047">
    <property type="entry name" value="F-box-like_dom_sf"/>
</dbReference>
<evidence type="ECO:0000313" key="3">
    <source>
        <dbReference type="Proteomes" id="UP000014254"/>
    </source>
</evidence>
<gene>
    <name evidence="2" type="ORF">HMPREF1544_12087</name>
</gene>
<dbReference type="PROSITE" id="PS50181">
    <property type="entry name" value="FBOX"/>
    <property type="match status" value="1"/>
</dbReference>
<sequence>MLALEILDKIFSYLSYSEIYRVRSVCKAWKQQCEYHLYLSVKANKSKLYVKIGKKGRTTLVDMNPYQFDAENQVIEFKCQQPQDEDDNVVYLDQDTKHVKAQIQFSEWSQQETAALSSDLLLNLNLVDRAQVLFHLQYNPTMEQVHSLILPKDGQNQLHYVGDKGIVAVYSFSSDHQEQHQLGSSIQFDGIDDSATQNSFSSIFDQRGSTAAATNTICLRIHSIHANLSWLLSGFNTSIAPEPLYPKRYQVLADTLTSHNFGDRHLCAYSESVLKCIMTMKNDDTMDPEALSLLLDQPVQEVSWKEALQTKLQSLGVDPRVIYKYTFVKNYMLQQHPPTAKPDDVAKVIQESEEAWVIKKLNLIRELRQF</sequence>
<reference evidence="3" key="1">
    <citation type="submission" date="2013-05" db="EMBL/GenBank/DDBJ databases">
        <title>The Genome sequence of Mucor circinelloides f. circinelloides 1006PhL.</title>
        <authorList>
            <consortium name="The Broad Institute Genomics Platform"/>
            <person name="Cuomo C."/>
            <person name="Earl A."/>
            <person name="Findley K."/>
            <person name="Lee S.C."/>
            <person name="Walker B."/>
            <person name="Young S."/>
            <person name="Zeng Q."/>
            <person name="Gargeya S."/>
            <person name="Fitzgerald M."/>
            <person name="Haas B."/>
            <person name="Abouelleil A."/>
            <person name="Allen A.W."/>
            <person name="Alvarado L."/>
            <person name="Arachchi H.M."/>
            <person name="Berlin A.M."/>
            <person name="Chapman S.B."/>
            <person name="Gainer-Dewar J."/>
            <person name="Goldberg J."/>
            <person name="Griggs A."/>
            <person name="Gujja S."/>
            <person name="Hansen M."/>
            <person name="Howarth C."/>
            <person name="Imamovic A."/>
            <person name="Ireland A."/>
            <person name="Larimer J."/>
            <person name="McCowan C."/>
            <person name="Murphy C."/>
            <person name="Pearson M."/>
            <person name="Poon T.W."/>
            <person name="Priest M."/>
            <person name="Roberts A."/>
            <person name="Saif S."/>
            <person name="Shea T."/>
            <person name="Sisk P."/>
            <person name="Sykes S."/>
            <person name="Wortman J."/>
            <person name="Nusbaum C."/>
            <person name="Birren B."/>
        </authorList>
    </citation>
    <scope>NUCLEOTIDE SEQUENCE [LARGE SCALE GENOMIC DNA]</scope>
    <source>
        <strain evidence="3">1006PhL</strain>
    </source>
</reference>
<accession>S2IU68</accession>
<dbReference type="InParanoid" id="S2IU68"/>
<proteinExistence type="predicted"/>
<dbReference type="VEuPathDB" id="FungiDB:HMPREF1544_12087"/>
<dbReference type="InterPro" id="IPR001810">
    <property type="entry name" value="F-box_dom"/>
</dbReference>
<name>S2IU68_MUCC1</name>
<feature type="domain" description="F-box" evidence="1">
    <location>
        <begin position="1"/>
        <end position="52"/>
    </location>
</feature>
<dbReference type="SUPFAM" id="SSF81383">
    <property type="entry name" value="F-box domain"/>
    <property type="match status" value="1"/>
</dbReference>
<protein>
    <recommendedName>
        <fullName evidence="1">F-box domain-containing protein</fullName>
    </recommendedName>
</protein>
<evidence type="ECO:0000259" key="1">
    <source>
        <dbReference type="PROSITE" id="PS50181"/>
    </source>
</evidence>
<keyword evidence="3" id="KW-1185">Reference proteome</keyword>
<organism evidence="2 3">
    <name type="scientific">Mucor circinelloides f. circinelloides (strain 1006PhL)</name>
    <name type="common">Mucormycosis agent</name>
    <name type="synonym">Calyptromyces circinelloides</name>
    <dbReference type="NCBI Taxonomy" id="1220926"/>
    <lineage>
        <taxon>Eukaryota</taxon>
        <taxon>Fungi</taxon>
        <taxon>Fungi incertae sedis</taxon>
        <taxon>Mucoromycota</taxon>
        <taxon>Mucoromycotina</taxon>
        <taxon>Mucoromycetes</taxon>
        <taxon>Mucorales</taxon>
        <taxon>Mucorineae</taxon>
        <taxon>Mucoraceae</taxon>
        <taxon>Mucor</taxon>
    </lineage>
</organism>
<evidence type="ECO:0000313" key="2">
    <source>
        <dbReference type="EMBL" id="EPB81201.1"/>
    </source>
</evidence>
<dbReference type="STRING" id="1220926.S2IU68"/>
<dbReference type="AlphaFoldDB" id="S2IU68"/>
<dbReference type="EMBL" id="KE124198">
    <property type="protein sequence ID" value="EPB81201.1"/>
    <property type="molecule type" value="Genomic_DNA"/>
</dbReference>
<dbReference type="Gene3D" id="1.20.1280.50">
    <property type="match status" value="1"/>
</dbReference>
<dbReference type="OrthoDB" id="2217005at2759"/>
<dbReference type="Proteomes" id="UP000014254">
    <property type="component" value="Unassembled WGS sequence"/>
</dbReference>
<dbReference type="Pfam" id="PF12937">
    <property type="entry name" value="F-box-like"/>
    <property type="match status" value="1"/>
</dbReference>
<dbReference type="OMA" id="CAYSESV"/>